<sequence length="323" mass="36776">MVWYPAYRNYDILINSSYFGGSLLFRASLYMKKWFGYGGIALTLVACTLKNPTPADTVCLVTELVRYQQRDDDQQEIGRQSFAYNNGQLTSYTSTTPDRSISFRFDYLGGKIASAYTEDRSIVLSLDYNALERVEKASYVVNNKEQSVFSLFYDSVDRTVRLIRLVETRVTLPTNSFIASRTFQFSYDTIARNTVDLVSQSVQNGYKDGSRTEEELAFEQSADNHSPFYDSGQAIVLALLALTNPAEADIARYLQRYDCKGFTRKTRNTNGAVILEESSQFTTSYDGNFNPLQAIQLSRLSVPADTFPADRHYRQTYQYNCVE</sequence>
<comment type="caution">
    <text evidence="1">The sequence shown here is derived from an EMBL/GenBank/DDBJ whole genome shotgun (WGS) entry which is preliminary data.</text>
</comment>
<evidence type="ECO:0000313" key="1">
    <source>
        <dbReference type="EMBL" id="RCR66176.1"/>
    </source>
</evidence>
<evidence type="ECO:0008006" key="3">
    <source>
        <dbReference type="Google" id="ProtNLM"/>
    </source>
</evidence>
<proteinExistence type="predicted"/>
<organism evidence="1 2">
    <name type="scientific">Larkinella punicea</name>
    <dbReference type="NCBI Taxonomy" id="2315727"/>
    <lineage>
        <taxon>Bacteria</taxon>
        <taxon>Pseudomonadati</taxon>
        <taxon>Bacteroidota</taxon>
        <taxon>Cytophagia</taxon>
        <taxon>Cytophagales</taxon>
        <taxon>Spirosomataceae</taxon>
        <taxon>Larkinella</taxon>
    </lineage>
</organism>
<reference evidence="1 2" key="1">
    <citation type="submission" date="2018-07" db="EMBL/GenBank/DDBJ databases">
        <title>Genome analysis of Larkinella rosea.</title>
        <authorList>
            <person name="Zhou Z."/>
            <person name="Wang G."/>
        </authorList>
    </citation>
    <scope>NUCLEOTIDE SEQUENCE [LARGE SCALE GENOMIC DNA]</scope>
    <source>
        <strain evidence="2">zzj9</strain>
    </source>
</reference>
<evidence type="ECO:0000313" key="2">
    <source>
        <dbReference type="Proteomes" id="UP000253383"/>
    </source>
</evidence>
<dbReference type="EMBL" id="QOWE01000030">
    <property type="protein sequence ID" value="RCR66176.1"/>
    <property type="molecule type" value="Genomic_DNA"/>
</dbReference>
<protein>
    <recommendedName>
        <fullName evidence="3">DUF4595 domain-containing protein</fullName>
    </recommendedName>
</protein>
<name>A0A368JGH4_9BACT</name>
<keyword evidence="2" id="KW-1185">Reference proteome</keyword>
<gene>
    <name evidence="1" type="ORF">DUE52_27880</name>
</gene>
<dbReference type="Proteomes" id="UP000253383">
    <property type="component" value="Unassembled WGS sequence"/>
</dbReference>
<accession>A0A368JGH4</accession>
<dbReference type="AlphaFoldDB" id="A0A368JGH4"/>